<evidence type="ECO:0000313" key="3">
    <source>
        <dbReference type="Ensembl" id="ENSEEEP00000032724.2"/>
    </source>
</evidence>
<reference evidence="3" key="3">
    <citation type="submission" date="2020-05" db="EMBL/GenBank/DDBJ databases">
        <title>Electrophorus electricus (electric eel) genome, fEleEle1, primary haplotype.</title>
        <authorList>
            <person name="Myers G."/>
            <person name="Meyer A."/>
            <person name="Fedrigo O."/>
            <person name="Formenti G."/>
            <person name="Rhie A."/>
            <person name="Tracey A."/>
            <person name="Sims Y."/>
            <person name="Jarvis E.D."/>
        </authorList>
    </citation>
    <scope>NUCLEOTIDE SEQUENCE [LARGE SCALE GENOMIC DNA]</scope>
</reference>
<dbReference type="GO" id="GO:0016020">
    <property type="term" value="C:membrane"/>
    <property type="evidence" value="ECO:0007669"/>
    <property type="project" value="TreeGrafter"/>
</dbReference>
<keyword evidence="4" id="KW-1185">Reference proteome</keyword>
<dbReference type="Proteomes" id="UP000314983">
    <property type="component" value="Chromosome 6"/>
</dbReference>
<reference evidence="4" key="1">
    <citation type="journal article" date="2014" name="Science">
        <title>Nonhuman genetics. Genomic basis for the convergent evolution of electric organs.</title>
        <authorList>
            <person name="Gallant J.R."/>
            <person name="Traeger L.L."/>
            <person name="Volkening J.D."/>
            <person name="Moffett H."/>
            <person name="Chen P.H."/>
            <person name="Novina C.D."/>
            <person name="Phillips G.N.Jr."/>
            <person name="Anand R."/>
            <person name="Wells G.B."/>
            <person name="Pinch M."/>
            <person name="Guth R."/>
            <person name="Unguez G.A."/>
            <person name="Albert J.S."/>
            <person name="Zakon H.H."/>
            <person name="Samanta M.P."/>
            <person name="Sussman M.R."/>
        </authorList>
    </citation>
    <scope>NUCLEOTIDE SEQUENCE [LARGE SCALE GENOMIC DNA]</scope>
</reference>
<dbReference type="PANTHER" id="PTHR45828:SF32">
    <property type="entry name" value="SI:DKEY-251I10.2"/>
    <property type="match status" value="1"/>
</dbReference>
<dbReference type="GeneTree" id="ENSGT00940000165599"/>
<evidence type="ECO:0000259" key="2">
    <source>
        <dbReference type="PROSITE" id="PS51019"/>
    </source>
</evidence>
<dbReference type="OMA" id="WINVRSN"/>
<protein>
    <recommendedName>
        <fullName evidence="2">Reelin domain-containing protein</fullName>
    </recommendedName>
</protein>
<dbReference type="InterPro" id="IPR042307">
    <property type="entry name" value="Reeler_sf"/>
</dbReference>
<name>A0A4W4G846_ELEEL</name>
<dbReference type="InterPro" id="IPR002861">
    <property type="entry name" value="Reeler_dom"/>
</dbReference>
<dbReference type="InterPro" id="IPR051237">
    <property type="entry name" value="Ferric-chelate_Red/DefProt"/>
</dbReference>
<reference evidence="3" key="5">
    <citation type="submission" date="2025-09" db="UniProtKB">
        <authorList>
            <consortium name="Ensembl"/>
        </authorList>
    </citation>
    <scope>IDENTIFICATION</scope>
</reference>
<dbReference type="PANTHER" id="PTHR45828">
    <property type="entry name" value="CYTOCHROME B561/FERRIC REDUCTASE TRANSMEMBRANE"/>
    <property type="match status" value="1"/>
</dbReference>
<proteinExistence type="inferred from homology"/>
<sequence>MRRVAPVVWIPGMGYETGAPTSVCGNMEPEHKGVTPQTNASPYTIAVSNSTFQTGKPITVVIGGSNYKGVLLQARSASSKEALGTWGTTPANTKYLQCSGIAQGAITHSNSNTKNNLTVFTWNPPSTTNSIYFVATIAKDANVYWLNVKSEMLTRGENYFTKQKVLMNLISKCIVIHWQKHRNKTPVQHNKGFTLH</sequence>
<dbReference type="CDD" id="cd08544">
    <property type="entry name" value="Reeler"/>
    <property type="match status" value="1"/>
</dbReference>
<feature type="domain" description="Reelin" evidence="2">
    <location>
        <begin position="9"/>
        <end position="168"/>
    </location>
</feature>
<reference evidence="4" key="2">
    <citation type="journal article" date="2017" name="Sci. Adv.">
        <title>A tail of two voltages: Proteomic comparison of the three electric organs of the electric eel.</title>
        <authorList>
            <person name="Traeger L.L."/>
            <person name="Sabat G."/>
            <person name="Barrett-Wilt G.A."/>
            <person name="Wells G.B."/>
            <person name="Sussman M.R."/>
        </authorList>
    </citation>
    <scope>NUCLEOTIDE SEQUENCE [LARGE SCALE GENOMIC DNA]</scope>
</reference>
<dbReference type="Ensembl" id="ENSEEET00000033115.2">
    <property type="protein sequence ID" value="ENSEEEP00000032724.2"/>
    <property type="gene ID" value="ENSEEEG00000015595.2"/>
</dbReference>
<organism evidence="3 4">
    <name type="scientific">Electrophorus electricus</name>
    <name type="common">Electric eel</name>
    <name type="synonym">Gymnotus electricus</name>
    <dbReference type="NCBI Taxonomy" id="8005"/>
    <lineage>
        <taxon>Eukaryota</taxon>
        <taxon>Metazoa</taxon>
        <taxon>Chordata</taxon>
        <taxon>Craniata</taxon>
        <taxon>Vertebrata</taxon>
        <taxon>Euteleostomi</taxon>
        <taxon>Actinopterygii</taxon>
        <taxon>Neopterygii</taxon>
        <taxon>Teleostei</taxon>
        <taxon>Ostariophysi</taxon>
        <taxon>Gymnotiformes</taxon>
        <taxon>Gymnotoidei</taxon>
        <taxon>Gymnotidae</taxon>
        <taxon>Electrophorus</taxon>
    </lineage>
</organism>
<dbReference type="PROSITE" id="PS51019">
    <property type="entry name" value="REELIN"/>
    <property type="match status" value="1"/>
</dbReference>
<dbReference type="FunFam" id="2.60.40.4060:FF:000003">
    <property type="entry name" value="Ferric chelate reductase 1"/>
    <property type="match status" value="1"/>
</dbReference>
<dbReference type="AlphaFoldDB" id="A0A4W4G846"/>
<dbReference type="Pfam" id="PF02014">
    <property type="entry name" value="Reeler"/>
    <property type="match status" value="1"/>
</dbReference>
<dbReference type="STRING" id="8005.ENSEEEP00000032724"/>
<dbReference type="Gene3D" id="2.60.40.4060">
    <property type="entry name" value="Reeler domain"/>
    <property type="match status" value="1"/>
</dbReference>
<accession>A0A4W4G846</accession>
<evidence type="ECO:0000256" key="1">
    <source>
        <dbReference type="ARBA" id="ARBA00009195"/>
    </source>
</evidence>
<evidence type="ECO:0000313" key="4">
    <source>
        <dbReference type="Proteomes" id="UP000314983"/>
    </source>
</evidence>
<reference evidence="3" key="4">
    <citation type="submission" date="2025-08" db="UniProtKB">
        <authorList>
            <consortium name="Ensembl"/>
        </authorList>
    </citation>
    <scope>IDENTIFICATION</scope>
</reference>
<comment type="similarity">
    <text evidence="1">Belongs to the FRRS1 family.</text>
</comment>